<dbReference type="SUPFAM" id="SSF82171">
    <property type="entry name" value="DPP6 N-terminal domain-like"/>
    <property type="match status" value="1"/>
</dbReference>
<dbReference type="EMBL" id="CP060096">
    <property type="protein sequence ID" value="QSZ27735.1"/>
    <property type="molecule type" value="Genomic_DNA"/>
</dbReference>
<gene>
    <name evidence="2" type="ORF">ACETAC_02205</name>
</gene>
<keyword evidence="1" id="KW-1133">Transmembrane helix</keyword>
<evidence type="ECO:0000313" key="2">
    <source>
        <dbReference type="EMBL" id="QSZ27735.1"/>
    </source>
</evidence>
<evidence type="ECO:0008006" key="4">
    <source>
        <dbReference type="Google" id="ProtNLM"/>
    </source>
</evidence>
<sequence length="339" mass="39424">MRKLKKIFIWFVIPILIQMGILYYINDYFLSSTDTIQMKKVADEDISLKKKIQLNLPFDAKDIKASYDGGFISYILNNELIIVDTNTSRIKKTININGETIDYYTWLTDRNRLLYYCKANYHGKEAIQIKAYDLDTNNDIKVDKLIYVPKGSCINNVTLSPLTNMIYINIVDKQGDSMLYRVDIMGKIVELRLPVKRIVRMYEMQRNDNLVYESSNNVIRVIKNGSGYTLVSGGYYLIGIDGNDYVYLGKLKNNKITEIYYGSLEEKMKNWRHLTVKEPVDCHNTIIMLRSGNIYNIIGNKDLKDVKTDKILNGYGKIIGINKNYIIYKENNKVILRLE</sequence>
<organism evidence="2 3">
    <name type="scientific">Aceticella autotrophica</name>
    <dbReference type="NCBI Taxonomy" id="2755338"/>
    <lineage>
        <taxon>Bacteria</taxon>
        <taxon>Bacillati</taxon>
        <taxon>Bacillota</taxon>
        <taxon>Clostridia</taxon>
        <taxon>Thermoanaerobacterales</taxon>
        <taxon>Thermoanaerobacteraceae</taxon>
        <taxon>Aceticella</taxon>
    </lineage>
</organism>
<reference evidence="2" key="1">
    <citation type="submission" date="2020-08" db="EMBL/GenBank/DDBJ databases">
        <title>Genomic insights into the carbon and energy metabolism of the first obligate autotrophic acetogenic bacterium Aceticella autotrophica gen. nov., sp. nov.</title>
        <authorList>
            <person name="Toshchakov S.V."/>
            <person name="Elcheninov A.G."/>
            <person name="Kublanov I.V."/>
            <person name="Frolov E.N."/>
            <person name="Lebedinsky A.V."/>
        </authorList>
    </citation>
    <scope>NUCLEOTIDE SEQUENCE</scope>
    <source>
        <strain evidence="2">3443-3Ac</strain>
    </source>
</reference>
<name>A0A975AWG7_9THEO</name>
<keyword evidence="1" id="KW-0472">Membrane</keyword>
<evidence type="ECO:0000313" key="3">
    <source>
        <dbReference type="Proteomes" id="UP000671913"/>
    </source>
</evidence>
<proteinExistence type="predicted"/>
<protein>
    <recommendedName>
        <fullName evidence="4">Dipeptidyl peptidase IV</fullName>
    </recommendedName>
</protein>
<keyword evidence="3" id="KW-1185">Reference proteome</keyword>
<dbReference type="RefSeq" id="WP_284680444.1">
    <property type="nucleotide sequence ID" value="NZ_CP060096.1"/>
</dbReference>
<accession>A0A975AWG7</accession>
<evidence type="ECO:0000256" key="1">
    <source>
        <dbReference type="SAM" id="Phobius"/>
    </source>
</evidence>
<dbReference type="Proteomes" id="UP000671913">
    <property type="component" value="Chromosome"/>
</dbReference>
<dbReference type="KEGG" id="aaut:ACETAC_02205"/>
<keyword evidence="1" id="KW-0812">Transmembrane</keyword>
<dbReference type="AlphaFoldDB" id="A0A975AWG7"/>
<feature type="transmembrane region" description="Helical" evidence="1">
    <location>
        <begin position="7"/>
        <end position="25"/>
    </location>
</feature>